<feature type="compositionally biased region" description="Polar residues" evidence="1">
    <location>
        <begin position="45"/>
        <end position="63"/>
    </location>
</feature>
<keyword evidence="3" id="KW-1185">Reference proteome</keyword>
<evidence type="ECO:0000313" key="3">
    <source>
        <dbReference type="Proteomes" id="UP000824120"/>
    </source>
</evidence>
<evidence type="ECO:0000313" key="2">
    <source>
        <dbReference type="EMBL" id="KAG5600575.1"/>
    </source>
</evidence>
<organism evidence="2 3">
    <name type="scientific">Solanum commersonii</name>
    <name type="common">Commerson's wild potato</name>
    <name type="synonym">Commerson's nightshade</name>
    <dbReference type="NCBI Taxonomy" id="4109"/>
    <lineage>
        <taxon>Eukaryota</taxon>
        <taxon>Viridiplantae</taxon>
        <taxon>Streptophyta</taxon>
        <taxon>Embryophyta</taxon>
        <taxon>Tracheophyta</taxon>
        <taxon>Spermatophyta</taxon>
        <taxon>Magnoliopsida</taxon>
        <taxon>eudicotyledons</taxon>
        <taxon>Gunneridae</taxon>
        <taxon>Pentapetalae</taxon>
        <taxon>asterids</taxon>
        <taxon>lamiids</taxon>
        <taxon>Solanales</taxon>
        <taxon>Solanaceae</taxon>
        <taxon>Solanoideae</taxon>
        <taxon>Solaneae</taxon>
        <taxon>Solanum</taxon>
    </lineage>
</organism>
<dbReference type="Proteomes" id="UP000824120">
    <property type="component" value="Chromosome 6"/>
</dbReference>
<feature type="region of interest" description="Disordered" evidence="1">
    <location>
        <begin position="38"/>
        <end position="63"/>
    </location>
</feature>
<protein>
    <submittedName>
        <fullName evidence="2">Uncharacterized protein</fullName>
    </submittedName>
</protein>
<proteinExistence type="predicted"/>
<comment type="caution">
    <text evidence="2">The sequence shown here is derived from an EMBL/GenBank/DDBJ whole genome shotgun (WGS) entry which is preliminary data.</text>
</comment>
<gene>
    <name evidence="2" type="ORF">H5410_031945</name>
</gene>
<evidence type="ECO:0000256" key="1">
    <source>
        <dbReference type="SAM" id="MobiDB-lite"/>
    </source>
</evidence>
<dbReference type="EMBL" id="JACXVP010000006">
    <property type="protein sequence ID" value="KAG5600575.1"/>
    <property type="molecule type" value="Genomic_DNA"/>
</dbReference>
<name>A0A9J5YLG4_SOLCO</name>
<dbReference type="AlphaFoldDB" id="A0A9J5YLG4"/>
<sequence>MEPIGLDGQNGLISRANGPRRRNTPILPIFRMSVKTLNIEPVSPDGQNRPFSRSNEPQSNSPSLLVFRNSDVIFADNLHGRPLRP</sequence>
<accession>A0A9J5YLG4</accession>
<reference evidence="2 3" key="1">
    <citation type="submission" date="2020-09" db="EMBL/GenBank/DDBJ databases">
        <title>De no assembly of potato wild relative species, Solanum commersonii.</title>
        <authorList>
            <person name="Cho K."/>
        </authorList>
    </citation>
    <scope>NUCLEOTIDE SEQUENCE [LARGE SCALE GENOMIC DNA]</scope>
    <source>
        <strain evidence="2">LZ3.2</strain>
        <tissue evidence="2">Leaf</tissue>
    </source>
</reference>
<feature type="region of interest" description="Disordered" evidence="1">
    <location>
        <begin position="1"/>
        <end position="23"/>
    </location>
</feature>